<sequence>MGSGKVRLGRHWFVAYEVSIGQSGAESGAEWTVRQATY</sequence>
<dbReference type="EMBL" id="KU686199">
    <property type="protein sequence ID" value="AOV59139.1"/>
    <property type="molecule type" value="Genomic_DNA"/>
</dbReference>
<dbReference type="EMBL" id="KU686197">
    <property type="protein sequence ID" value="AOV58660.1"/>
    <property type="molecule type" value="Genomic_DNA"/>
</dbReference>
<evidence type="ECO:0000313" key="4">
    <source>
        <dbReference type="Proteomes" id="UP000240920"/>
    </source>
</evidence>
<reference evidence="3 4" key="1">
    <citation type="journal article" date="2016" name="Virology">
        <title>The genomic content and context of auxiliary metabolic genes in marine cyanomyoviruses.</title>
        <authorList>
            <person name="Crummett L.T."/>
            <person name="Puxty R.J."/>
            <person name="Weihe C."/>
            <person name="Marston M.F."/>
            <person name="Martiny J.B."/>
        </authorList>
    </citation>
    <scope>NUCLEOTIDE SEQUENCE [LARGE SCALE GENOMIC DNA]</scope>
    <source>
        <strain evidence="1">0808SB25</strain>
        <strain evidence="2">1010CC42</strain>
    </source>
</reference>
<dbReference type="GeneID" id="30306445"/>
<organism evidence="1 4">
    <name type="scientific">Synechococcus phage S-CAM3</name>
    <dbReference type="NCBI Taxonomy" id="1883366"/>
    <lineage>
        <taxon>Viruses</taxon>
        <taxon>Duplodnaviria</taxon>
        <taxon>Heunggongvirae</taxon>
        <taxon>Uroviricota</taxon>
        <taxon>Caudoviricetes</taxon>
        <taxon>Pantevenvirales</taxon>
        <taxon>Kyanoviridae</taxon>
        <taxon>Charybdisvirus</taxon>
        <taxon>Charybdisvirus scam3</taxon>
    </lineage>
</organism>
<protein>
    <submittedName>
        <fullName evidence="1">Uncharacterized protein</fullName>
    </submittedName>
</protein>
<evidence type="ECO:0000313" key="1">
    <source>
        <dbReference type="EMBL" id="AOV58660.1"/>
    </source>
</evidence>
<dbReference type="Proteomes" id="UP000240920">
    <property type="component" value="Segment"/>
</dbReference>
<keyword evidence="3" id="KW-1185">Reference proteome</keyword>
<name>A0A1D8KJ40_9CAUD</name>
<accession>A0A1D8KJ40</accession>
<dbReference type="Proteomes" id="UP000204537">
    <property type="component" value="Segment"/>
</dbReference>
<evidence type="ECO:0000313" key="2">
    <source>
        <dbReference type="EMBL" id="AOV59139.1"/>
    </source>
</evidence>
<proteinExistence type="predicted"/>
<evidence type="ECO:0000313" key="3">
    <source>
        <dbReference type="Proteomes" id="UP000204537"/>
    </source>
</evidence>
<dbReference type="KEGG" id="vg:30306445"/>
<dbReference type="RefSeq" id="YP_009321418.1">
    <property type="nucleotide sequence ID" value="NC_031906.1"/>
</dbReference>
<gene>
    <name evidence="2" type="ORF">C421010_155</name>
    <name evidence="1" type="ORF">S250808_154</name>
</gene>